<evidence type="ECO:0000313" key="1">
    <source>
        <dbReference type="EMBL" id="MCE3215579.1"/>
    </source>
</evidence>
<keyword evidence="2" id="KW-1185">Reference proteome</keyword>
<comment type="caution">
    <text evidence="1">The sequence shown here is derived from an EMBL/GenBank/DDBJ whole genome shotgun (WGS) entry which is preliminary data.</text>
</comment>
<reference evidence="1 2" key="1">
    <citation type="journal article" date="2021" name="BMC Genomics">
        <title>Datura genome reveals duplications of psychoactive alkaloid biosynthetic genes and high mutation rate following tissue culture.</title>
        <authorList>
            <person name="Rajewski A."/>
            <person name="Carter-House D."/>
            <person name="Stajich J."/>
            <person name="Litt A."/>
        </authorList>
    </citation>
    <scope>NUCLEOTIDE SEQUENCE [LARGE SCALE GENOMIC DNA]</scope>
    <source>
        <strain evidence="1">AR-01</strain>
    </source>
</reference>
<gene>
    <name evidence="1" type="ORF">HAX54_002860</name>
</gene>
<proteinExistence type="predicted"/>
<protein>
    <submittedName>
        <fullName evidence="1">Uncharacterized protein</fullName>
    </submittedName>
</protein>
<accession>A0ABS8WVQ1</accession>
<dbReference type="Proteomes" id="UP000823775">
    <property type="component" value="Unassembled WGS sequence"/>
</dbReference>
<dbReference type="EMBL" id="JACEIK010011286">
    <property type="protein sequence ID" value="MCE3215579.1"/>
    <property type="molecule type" value="Genomic_DNA"/>
</dbReference>
<sequence>MLNKVEKNRVGTELDWCNTGAQQRGAALSSFDDGVSSVNRRSCPAKRRLKCRRQNTGKGPITNAAPHELDPEEVQRILQLCFAMDRMEAYYLSFKENRSITAKAQFEVASFNDDFPDIYNQIDIRDWGPFTIPVGPYFPELV</sequence>
<name>A0ABS8WVQ1_DATST</name>
<evidence type="ECO:0000313" key="2">
    <source>
        <dbReference type="Proteomes" id="UP000823775"/>
    </source>
</evidence>
<organism evidence="1 2">
    <name type="scientific">Datura stramonium</name>
    <name type="common">Jimsonweed</name>
    <name type="synonym">Common thornapple</name>
    <dbReference type="NCBI Taxonomy" id="4076"/>
    <lineage>
        <taxon>Eukaryota</taxon>
        <taxon>Viridiplantae</taxon>
        <taxon>Streptophyta</taxon>
        <taxon>Embryophyta</taxon>
        <taxon>Tracheophyta</taxon>
        <taxon>Spermatophyta</taxon>
        <taxon>Magnoliopsida</taxon>
        <taxon>eudicotyledons</taxon>
        <taxon>Gunneridae</taxon>
        <taxon>Pentapetalae</taxon>
        <taxon>asterids</taxon>
        <taxon>lamiids</taxon>
        <taxon>Solanales</taxon>
        <taxon>Solanaceae</taxon>
        <taxon>Solanoideae</taxon>
        <taxon>Datureae</taxon>
        <taxon>Datura</taxon>
    </lineage>
</organism>